<proteinExistence type="inferred from homology"/>
<dbReference type="GO" id="GO:0016712">
    <property type="term" value="F:oxidoreductase activity, acting on paired donors, with incorporation or reduction of molecular oxygen, reduced flavin or flavoprotein as one donor, and incorporation of one atom of oxygen"/>
    <property type="evidence" value="ECO:0007669"/>
    <property type="project" value="UniProtKB-EC"/>
</dbReference>
<dbReference type="GO" id="GO:0005506">
    <property type="term" value="F:iron ion binding"/>
    <property type="evidence" value="ECO:0007669"/>
    <property type="project" value="UniProtKB-UniRule"/>
</dbReference>
<comment type="function">
    <text evidence="7">Cytochromes P450 are a group of heme-thiolate monooxygenases. In liver microsomes, this enzyme is involved in an NADPH-dependent electron transport pathway. It oxidizes a variety of structurally unrelated compounds, including steroids, fatty acids, and xenobiotics.</text>
</comment>
<dbReference type="InterPro" id="IPR036396">
    <property type="entry name" value="Cyt_P450_sf"/>
</dbReference>
<dbReference type="AlphaFoldDB" id="A0A7J5ZYJ5"/>
<evidence type="ECO:0000256" key="6">
    <source>
        <dbReference type="ARBA" id="ARBA00023033"/>
    </source>
</evidence>
<evidence type="ECO:0000313" key="8">
    <source>
        <dbReference type="EMBL" id="KAF4075546.1"/>
    </source>
</evidence>
<evidence type="ECO:0000256" key="3">
    <source>
        <dbReference type="ARBA" id="ARBA00022723"/>
    </source>
</evidence>
<keyword evidence="2 7" id="KW-0349">Heme</keyword>
<evidence type="ECO:0000256" key="7">
    <source>
        <dbReference type="RuleBase" id="RU368049"/>
    </source>
</evidence>
<comment type="cofactor">
    <cofactor evidence="7">
        <name>heme</name>
        <dbReference type="ChEBI" id="CHEBI:30413"/>
    </cofactor>
</comment>
<organism evidence="8 9">
    <name type="scientific">Ameiurus melas</name>
    <name type="common">Black bullhead</name>
    <name type="synonym">Silurus melas</name>
    <dbReference type="NCBI Taxonomy" id="219545"/>
    <lineage>
        <taxon>Eukaryota</taxon>
        <taxon>Metazoa</taxon>
        <taxon>Chordata</taxon>
        <taxon>Craniata</taxon>
        <taxon>Vertebrata</taxon>
        <taxon>Euteleostomi</taxon>
        <taxon>Actinopterygii</taxon>
        <taxon>Neopterygii</taxon>
        <taxon>Teleostei</taxon>
        <taxon>Ostariophysi</taxon>
        <taxon>Siluriformes</taxon>
        <taxon>Ictaluridae</taxon>
        <taxon>Ameiurus</taxon>
    </lineage>
</organism>
<keyword evidence="3 7" id="KW-0479">Metal-binding</keyword>
<dbReference type="Pfam" id="PF00067">
    <property type="entry name" value="p450"/>
    <property type="match status" value="1"/>
</dbReference>
<comment type="subcellular location">
    <subcellularLocation>
        <location evidence="7">Endoplasmic reticulum membrane</location>
    </subcellularLocation>
    <subcellularLocation>
        <location evidence="7">Microsome membrane</location>
    </subcellularLocation>
</comment>
<dbReference type="EC" id="1.14.14.-" evidence="7"/>
<keyword evidence="9" id="KW-1185">Reference proteome</keyword>
<keyword evidence="6 7" id="KW-0503">Monooxygenase</keyword>
<dbReference type="InterPro" id="IPR008072">
    <property type="entry name" value="Cyt_P450_E_CYP3A"/>
</dbReference>
<dbReference type="SUPFAM" id="SSF48264">
    <property type="entry name" value="Cytochrome P450"/>
    <property type="match status" value="1"/>
</dbReference>
<evidence type="ECO:0000256" key="4">
    <source>
        <dbReference type="ARBA" id="ARBA00023002"/>
    </source>
</evidence>
<evidence type="ECO:0000256" key="5">
    <source>
        <dbReference type="ARBA" id="ARBA00023004"/>
    </source>
</evidence>
<comment type="catalytic activity">
    <reaction evidence="7">
        <text>an organic molecule + reduced [NADPH--hemoprotein reductase] + O2 = an alcohol + oxidized [NADPH--hemoprotein reductase] + H2O + H(+)</text>
        <dbReference type="Rhea" id="RHEA:17149"/>
        <dbReference type="Rhea" id="RHEA-COMP:11964"/>
        <dbReference type="Rhea" id="RHEA-COMP:11965"/>
        <dbReference type="ChEBI" id="CHEBI:15377"/>
        <dbReference type="ChEBI" id="CHEBI:15378"/>
        <dbReference type="ChEBI" id="CHEBI:15379"/>
        <dbReference type="ChEBI" id="CHEBI:30879"/>
        <dbReference type="ChEBI" id="CHEBI:57618"/>
        <dbReference type="ChEBI" id="CHEBI:58210"/>
        <dbReference type="ChEBI" id="CHEBI:142491"/>
        <dbReference type="EC" id="1.14.14.1"/>
    </reaction>
</comment>
<name>A0A7J5ZYJ5_AMEME</name>
<dbReference type="PRINTS" id="PR01689">
    <property type="entry name" value="EP450IICYP3A"/>
</dbReference>
<comment type="similarity">
    <text evidence="1 7">Belongs to the cytochrome P450 family.</text>
</comment>
<keyword evidence="4 7" id="KW-0560">Oxidoreductase</keyword>
<protein>
    <recommendedName>
        <fullName evidence="7">Cytochrome P450 3A</fullName>
        <ecNumber evidence="7">1.14.14.-</ecNumber>
    </recommendedName>
</protein>
<reference evidence="8 9" key="1">
    <citation type="submission" date="2020-02" db="EMBL/GenBank/DDBJ databases">
        <title>A chromosome-scale genome assembly of the black bullhead catfish (Ameiurus melas).</title>
        <authorList>
            <person name="Wen M."/>
            <person name="Zham M."/>
            <person name="Cabau C."/>
            <person name="Klopp C."/>
            <person name="Donnadieu C."/>
            <person name="Roques C."/>
            <person name="Bouchez O."/>
            <person name="Lampietro C."/>
            <person name="Jouanno E."/>
            <person name="Herpin A."/>
            <person name="Louis A."/>
            <person name="Berthelot C."/>
            <person name="Parey E."/>
            <person name="Roest-Crollius H."/>
            <person name="Braasch I."/>
            <person name="Postlethwait J."/>
            <person name="Robinson-Rechavi M."/>
            <person name="Echchiki A."/>
            <person name="Begum T."/>
            <person name="Montfort J."/>
            <person name="Schartl M."/>
            <person name="Bobe J."/>
            <person name="Guiguen Y."/>
        </authorList>
    </citation>
    <scope>NUCLEOTIDE SEQUENCE [LARGE SCALE GENOMIC DNA]</scope>
    <source>
        <strain evidence="8">M_S1</strain>
        <tissue evidence="8">Blood</tissue>
    </source>
</reference>
<gene>
    <name evidence="8" type="ORF">AMELA_G00235670</name>
</gene>
<dbReference type="PANTHER" id="PTHR24302:SF32">
    <property type="entry name" value="CYTOCHROME P450, FAMILY 3, SUBFAMILY A, POLYPEPTIDE 65"/>
    <property type="match status" value="1"/>
</dbReference>
<dbReference type="GO" id="GO:0020037">
    <property type="term" value="F:heme binding"/>
    <property type="evidence" value="ECO:0007669"/>
    <property type="project" value="UniProtKB-UniRule"/>
</dbReference>
<dbReference type="InterPro" id="IPR050705">
    <property type="entry name" value="Cytochrome_P450_3A"/>
</dbReference>
<dbReference type="PANTHER" id="PTHR24302">
    <property type="entry name" value="CYTOCHROME P450 FAMILY 3"/>
    <property type="match status" value="1"/>
</dbReference>
<comment type="caution">
    <text evidence="8">The sequence shown here is derived from an EMBL/GenBank/DDBJ whole genome shotgun (WGS) entry which is preliminary data.</text>
</comment>
<dbReference type="Proteomes" id="UP000593565">
    <property type="component" value="Unassembled WGS sequence"/>
</dbReference>
<evidence type="ECO:0000313" key="9">
    <source>
        <dbReference type="Proteomes" id="UP000593565"/>
    </source>
</evidence>
<keyword evidence="5 7" id="KW-0408">Iron</keyword>
<dbReference type="EMBL" id="JAAGNN010000021">
    <property type="protein sequence ID" value="KAF4075546.1"/>
    <property type="molecule type" value="Genomic_DNA"/>
</dbReference>
<dbReference type="GO" id="GO:0005789">
    <property type="term" value="C:endoplasmic reticulum membrane"/>
    <property type="evidence" value="ECO:0007669"/>
    <property type="project" value="UniProtKB-SubCell"/>
</dbReference>
<sequence length="117" mass="13446">MDVLTSSLFSVDIDSLNNPKDPFISNIKKMLKFSLFNPLLLTSVLFPFIGPVLEKMDFAVFPTAVTDFFYASLQKIRSERVAQDHKKRVDFMQLMIDSQKSEKDDQNCEDTNKGIFL</sequence>
<evidence type="ECO:0000256" key="2">
    <source>
        <dbReference type="ARBA" id="ARBA00022617"/>
    </source>
</evidence>
<dbReference type="InterPro" id="IPR001128">
    <property type="entry name" value="Cyt_P450"/>
</dbReference>
<evidence type="ECO:0000256" key="1">
    <source>
        <dbReference type="ARBA" id="ARBA00010617"/>
    </source>
</evidence>
<accession>A0A7J5ZYJ5</accession>
<dbReference type="GO" id="GO:0008395">
    <property type="term" value="F:steroid hydroxylase activity"/>
    <property type="evidence" value="ECO:0007669"/>
    <property type="project" value="TreeGrafter"/>
</dbReference>
<dbReference type="Gene3D" id="1.10.630.10">
    <property type="entry name" value="Cytochrome P450"/>
    <property type="match status" value="1"/>
</dbReference>
<keyword evidence="7" id="KW-0256">Endoplasmic reticulum</keyword>
<keyword evidence="7" id="KW-0492">Microsome</keyword>